<evidence type="ECO:0000313" key="4">
    <source>
        <dbReference type="Proteomes" id="UP001597213"/>
    </source>
</evidence>
<feature type="region of interest" description="Disordered" evidence="1">
    <location>
        <begin position="1"/>
        <end position="26"/>
    </location>
</feature>
<dbReference type="EMBL" id="JBHUEN010000043">
    <property type="protein sequence ID" value="MFD1883180.1"/>
    <property type="molecule type" value="Genomic_DNA"/>
</dbReference>
<feature type="compositionally biased region" description="Basic and acidic residues" evidence="1">
    <location>
        <begin position="1"/>
        <end position="14"/>
    </location>
</feature>
<dbReference type="CDD" id="cd04301">
    <property type="entry name" value="NAT_SF"/>
    <property type="match status" value="1"/>
</dbReference>
<accession>A0ABW4RAR4</accession>
<dbReference type="GO" id="GO:0016746">
    <property type="term" value="F:acyltransferase activity"/>
    <property type="evidence" value="ECO:0007669"/>
    <property type="project" value="UniProtKB-KW"/>
</dbReference>
<dbReference type="InterPro" id="IPR016181">
    <property type="entry name" value="Acyl_CoA_acyltransferase"/>
</dbReference>
<proteinExistence type="predicted"/>
<reference evidence="4" key="1">
    <citation type="journal article" date="2019" name="Int. J. Syst. Evol. Microbiol.">
        <title>The Global Catalogue of Microorganisms (GCM) 10K type strain sequencing project: providing services to taxonomists for standard genome sequencing and annotation.</title>
        <authorList>
            <consortium name="The Broad Institute Genomics Platform"/>
            <consortium name="The Broad Institute Genome Sequencing Center for Infectious Disease"/>
            <person name="Wu L."/>
            <person name="Ma J."/>
        </authorList>
    </citation>
    <scope>NUCLEOTIDE SEQUENCE [LARGE SCALE GENOMIC DNA]</scope>
    <source>
        <strain evidence="4">CCUG 56029</strain>
    </source>
</reference>
<keyword evidence="4" id="KW-1185">Reference proteome</keyword>
<evidence type="ECO:0000259" key="2">
    <source>
        <dbReference type="PROSITE" id="PS51186"/>
    </source>
</evidence>
<organism evidence="3 4">
    <name type="scientific">Paracoccus pacificus</name>
    <dbReference type="NCBI Taxonomy" id="1463598"/>
    <lineage>
        <taxon>Bacteria</taxon>
        <taxon>Pseudomonadati</taxon>
        <taxon>Pseudomonadota</taxon>
        <taxon>Alphaproteobacteria</taxon>
        <taxon>Rhodobacterales</taxon>
        <taxon>Paracoccaceae</taxon>
        <taxon>Paracoccus</taxon>
    </lineage>
</organism>
<dbReference type="EC" id="2.3.-.-" evidence="3"/>
<evidence type="ECO:0000256" key="1">
    <source>
        <dbReference type="SAM" id="MobiDB-lite"/>
    </source>
</evidence>
<name>A0ABW4RAR4_9RHOB</name>
<keyword evidence="3" id="KW-0808">Transferase</keyword>
<gene>
    <name evidence="3" type="ORF">ACFSCT_15785</name>
</gene>
<keyword evidence="3" id="KW-0012">Acyltransferase</keyword>
<sequence length="221" mass="24206">MTIERTVPEERSPESGRPVGFRVQSGIPPKERGRAAALYARALARDMAPLVGGGTNARRGATWVRHAMRPESALVILDKRGSVAALAGLSFGEGGFLRPDRRQMRRIWGRLGGQMRWWRWQGWPAGPETAALVIDGIAVAEQHRRRGFGRALVQAAEAYARATGRPALRAEIAANNDAAIRFWSQLGFQPVARLHGARLLFPRIPADVIVMERPVGTAPVP</sequence>
<dbReference type="PANTHER" id="PTHR43072">
    <property type="entry name" value="N-ACETYLTRANSFERASE"/>
    <property type="match status" value="1"/>
</dbReference>
<dbReference type="Proteomes" id="UP001597213">
    <property type="component" value="Unassembled WGS sequence"/>
</dbReference>
<dbReference type="Gene3D" id="3.40.630.30">
    <property type="match status" value="1"/>
</dbReference>
<dbReference type="Pfam" id="PF00583">
    <property type="entry name" value="Acetyltransf_1"/>
    <property type="match status" value="1"/>
</dbReference>
<evidence type="ECO:0000313" key="3">
    <source>
        <dbReference type="EMBL" id="MFD1883180.1"/>
    </source>
</evidence>
<dbReference type="PROSITE" id="PS51186">
    <property type="entry name" value="GNAT"/>
    <property type="match status" value="1"/>
</dbReference>
<feature type="domain" description="N-acetyltransferase" evidence="2">
    <location>
        <begin position="37"/>
        <end position="216"/>
    </location>
</feature>
<dbReference type="RefSeq" id="WP_379144293.1">
    <property type="nucleotide sequence ID" value="NZ_JBHUEN010000043.1"/>
</dbReference>
<dbReference type="InterPro" id="IPR000182">
    <property type="entry name" value="GNAT_dom"/>
</dbReference>
<comment type="caution">
    <text evidence="3">The sequence shown here is derived from an EMBL/GenBank/DDBJ whole genome shotgun (WGS) entry which is preliminary data.</text>
</comment>
<protein>
    <submittedName>
        <fullName evidence="3">GNAT family N-acetyltransferase</fullName>
        <ecNumber evidence="3">2.3.-.-</ecNumber>
    </submittedName>
</protein>
<dbReference type="SUPFAM" id="SSF55729">
    <property type="entry name" value="Acyl-CoA N-acyltransferases (Nat)"/>
    <property type="match status" value="1"/>
</dbReference>